<gene>
    <name evidence="1" type="ORF">CLRAG_33830</name>
</gene>
<accession>A0A1A6AKX4</accession>
<evidence type="ECO:0000313" key="1">
    <source>
        <dbReference type="EMBL" id="OBR90735.1"/>
    </source>
</evidence>
<keyword evidence="2" id="KW-1185">Reference proteome</keyword>
<dbReference type="Proteomes" id="UP000093954">
    <property type="component" value="Unassembled WGS sequence"/>
</dbReference>
<organism evidence="1 2">
    <name type="scientific">Clostridium ragsdalei P11</name>
    <dbReference type="NCBI Taxonomy" id="1353534"/>
    <lineage>
        <taxon>Bacteria</taxon>
        <taxon>Bacillati</taxon>
        <taxon>Bacillota</taxon>
        <taxon>Clostridia</taxon>
        <taxon>Eubacteriales</taxon>
        <taxon>Clostridiaceae</taxon>
        <taxon>Clostridium</taxon>
    </lineage>
</organism>
<reference evidence="1 2" key="1">
    <citation type="journal article" date="2012" name="Front. Microbiol.">
        <title>Draft Genome Sequence of the Virulent Strain 01-B526 of the Fish Pathogen Aeromonas salmonicida.</title>
        <authorList>
            <person name="Charette S.J."/>
            <person name="Brochu F."/>
            <person name="Boyle B."/>
            <person name="Filion G."/>
            <person name="Tanaka K.H."/>
            <person name="Derome N."/>
        </authorList>
    </citation>
    <scope>NUCLEOTIDE SEQUENCE [LARGE SCALE GENOMIC DNA]</scope>
    <source>
        <strain evidence="1 2">P11</strain>
    </source>
</reference>
<evidence type="ECO:0000313" key="2">
    <source>
        <dbReference type="Proteomes" id="UP000093954"/>
    </source>
</evidence>
<sequence length="48" mass="5683">MLIEKFELPKYESESRKEMFRCGRIRSSDEIAVMGMEQRNSIILTSEI</sequence>
<dbReference type="RefSeq" id="WP_154105016.1">
    <property type="nucleotide sequence ID" value="NZ_LROS01000055.1"/>
</dbReference>
<comment type="caution">
    <text evidence="1">The sequence shown here is derived from an EMBL/GenBank/DDBJ whole genome shotgun (WGS) entry which is preliminary data.</text>
</comment>
<dbReference type="PATRIC" id="fig|1353534.3.peg.3445"/>
<protein>
    <submittedName>
        <fullName evidence="1">Uncharacterized protein</fullName>
    </submittedName>
</protein>
<dbReference type="EMBL" id="LROS01000055">
    <property type="protein sequence ID" value="OBR90735.1"/>
    <property type="molecule type" value="Genomic_DNA"/>
</dbReference>
<name>A0A1A6AKX4_9CLOT</name>
<dbReference type="AlphaFoldDB" id="A0A1A6AKX4"/>
<proteinExistence type="predicted"/>